<sequence length="205" mass="22583">MNGSEDKGGSVILELDTERLLLRPLTHDDRDLCVEIGTDPDVMQFVGPVEKPERIPALMHDLTRRCAEGCIGIWALVGRETGEKFGTVFLLPMAVEEPDTEWHLIDGSGLPDREIEIGYHLKKSAWGQGYATEAASRLIRFAFEQSPLDEIVAVVDPENTASARVLQKCGLGSAGPTRAFQTTLPGFRITRREWADRQLPGTGPT</sequence>
<dbReference type="Gene3D" id="3.40.630.30">
    <property type="match status" value="1"/>
</dbReference>
<dbReference type="SUPFAM" id="SSF55729">
    <property type="entry name" value="Acyl-CoA N-acyltransferases (Nat)"/>
    <property type="match status" value="1"/>
</dbReference>
<dbReference type="InterPro" id="IPR016181">
    <property type="entry name" value="Acyl_CoA_acyltransferase"/>
</dbReference>
<proteinExistence type="predicted"/>
<feature type="domain" description="N-acetyltransferase" evidence="1">
    <location>
        <begin position="20"/>
        <end position="202"/>
    </location>
</feature>
<dbReference type="InterPro" id="IPR000182">
    <property type="entry name" value="GNAT_dom"/>
</dbReference>
<evidence type="ECO:0000313" key="3">
    <source>
        <dbReference type="Proteomes" id="UP000287447"/>
    </source>
</evidence>
<dbReference type="Proteomes" id="UP000287447">
    <property type="component" value="Unassembled WGS sequence"/>
</dbReference>
<organism evidence="2 3">
    <name type="scientific">Hwanghaeella grinnelliae</name>
    <dbReference type="NCBI Taxonomy" id="2500179"/>
    <lineage>
        <taxon>Bacteria</taxon>
        <taxon>Pseudomonadati</taxon>
        <taxon>Pseudomonadota</taxon>
        <taxon>Alphaproteobacteria</taxon>
        <taxon>Rhodospirillales</taxon>
        <taxon>Rhodospirillaceae</taxon>
        <taxon>Hwanghaeella</taxon>
    </lineage>
</organism>
<name>A0A3S2Y5M9_9PROT</name>
<protein>
    <submittedName>
        <fullName evidence="2">N-acetyltransferase</fullName>
    </submittedName>
</protein>
<evidence type="ECO:0000259" key="1">
    <source>
        <dbReference type="PROSITE" id="PS51186"/>
    </source>
</evidence>
<gene>
    <name evidence="2" type="ORF">EOI86_07815</name>
</gene>
<dbReference type="AlphaFoldDB" id="A0A3S2Y5M9"/>
<dbReference type="OrthoDB" id="6293260at2"/>
<dbReference type="RefSeq" id="WP_127764518.1">
    <property type="nucleotide sequence ID" value="NZ_SADE01000001.1"/>
</dbReference>
<keyword evidence="2" id="KW-0808">Transferase</keyword>
<reference evidence="3" key="1">
    <citation type="submission" date="2019-01" db="EMBL/GenBank/DDBJ databases">
        <title>Gri0909 isolated from a small marine red alga.</title>
        <authorList>
            <person name="Kim J."/>
            <person name="Jeong S.E."/>
            <person name="Jeon C.O."/>
        </authorList>
    </citation>
    <scope>NUCLEOTIDE SEQUENCE [LARGE SCALE GENOMIC DNA]</scope>
    <source>
        <strain evidence="3">Gri0909</strain>
    </source>
</reference>
<dbReference type="EMBL" id="SADE01000001">
    <property type="protein sequence ID" value="RVU39146.1"/>
    <property type="molecule type" value="Genomic_DNA"/>
</dbReference>
<comment type="caution">
    <text evidence="2">The sequence shown here is derived from an EMBL/GenBank/DDBJ whole genome shotgun (WGS) entry which is preliminary data.</text>
</comment>
<dbReference type="PANTHER" id="PTHR43792">
    <property type="entry name" value="GNAT FAMILY, PUTATIVE (AFU_ORTHOLOGUE AFUA_3G00765)-RELATED-RELATED"/>
    <property type="match status" value="1"/>
</dbReference>
<accession>A0A3S2Y5M9</accession>
<dbReference type="PANTHER" id="PTHR43792:SF1">
    <property type="entry name" value="N-ACETYLTRANSFERASE DOMAIN-CONTAINING PROTEIN"/>
    <property type="match status" value="1"/>
</dbReference>
<dbReference type="GO" id="GO:0016747">
    <property type="term" value="F:acyltransferase activity, transferring groups other than amino-acyl groups"/>
    <property type="evidence" value="ECO:0007669"/>
    <property type="project" value="InterPro"/>
</dbReference>
<dbReference type="Pfam" id="PF13302">
    <property type="entry name" value="Acetyltransf_3"/>
    <property type="match status" value="1"/>
</dbReference>
<keyword evidence="3" id="KW-1185">Reference proteome</keyword>
<dbReference type="PROSITE" id="PS51186">
    <property type="entry name" value="GNAT"/>
    <property type="match status" value="1"/>
</dbReference>
<evidence type="ECO:0000313" key="2">
    <source>
        <dbReference type="EMBL" id="RVU39146.1"/>
    </source>
</evidence>
<dbReference type="InterPro" id="IPR051531">
    <property type="entry name" value="N-acetyltransferase"/>
</dbReference>